<name>A0ABX1S8N8_9PSEU</name>
<gene>
    <name evidence="8" type="primary">nthB</name>
    <name evidence="8" type="ORF">HF526_09045</name>
</gene>
<dbReference type="InterPro" id="IPR003168">
    <property type="entry name" value="Nitrile_hydratase_bsu"/>
</dbReference>
<dbReference type="RefSeq" id="WP_169380896.1">
    <property type="nucleotide sequence ID" value="NZ_JAAXLA010000012.1"/>
</dbReference>
<evidence type="ECO:0000313" key="8">
    <source>
        <dbReference type="EMBL" id="NMH97455.1"/>
    </source>
</evidence>
<comment type="catalytic activity">
    <reaction evidence="4 5">
        <text>an aliphatic primary amide = an aliphatic nitrile + H2O</text>
        <dbReference type="Rhea" id="RHEA:12673"/>
        <dbReference type="ChEBI" id="CHEBI:15377"/>
        <dbReference type="ChEBI" id="CHEBI:65285"/>
        <dbReference type="ChEBI" id="CHEBI:80291"/>
        <dbReference type="EC" id="4.2.1.84"/>
    </reaction>
</comment>
<dbReference type="Gene3D" id="2.30.30.50">
    <property type="match status" value="1"/>
</dbReference>
<dbReference type="NCBIfam" id="TIGR03888">
    <property type="entry name" value="nitrile_beta"/>
    <property type="match status" value="1"/>
</dbReference>
<evidence type="ECO:0000256" key="2">
    <source>
        <dbReference type="ARBA" id="ARBA00009098"/>
    </source>
</evidence>
<evidence type="ECO:0000256" key="3">
    <source>
        <dbReference type="ARBA" id="ARBA00023239"/>
    </source>
</evidence>
<evidence type="ECO:0000256" key="1">
    <source>
        <dbReference type="ARBA" id="ARBA00004042"/>
    </source>
</evidence>
<dbReference type="InterPro" id="IPR008990">
    <property type="entry name" value="Elect_transpt_acc-like_dom_sf"/>
</dbReference>
<evidence type="ECO:0000256" key="5">
    <source>
        <dbReference type="PIRNR" id="PIRNR001427"/>
    </source>
</evidence>
<accession>A0ABX1S8N8</accession>
<comment type="similarity">
    <text evidence="2 5">Belongs to the nitrile hydratase subunit beta family.</text>
</comment>
<dbReference type="Pfam" id="PF21006">
    <property type="entry name" value="NHase_beta_N"/>
    <property type="match status" value="1"/>
</dbReference>
<dbReference type="SUPFAM" id="SSF50090">
    <property type="entry name" value="Electron transport accessory proteins"/>
    <property type="match status" value="1"/>
</dbReference>
<organism evidence="8 9">
    <name type="scientific">Pseudonocardia acidicola</name>
    <dbReference type="NCBI Taxonomy" id="2724939"/>
    <lineage>
        <taxon>Bacteria</taxon>
        <taxon>Bacillati</taxon>
        <taxon>Actinomycetota</taxon>
        <taxon>Actinomycetes</taxon>
        <taxon>Pseudonocardiales</taxon>
        <taxon>Pseudonocardiaceae</taxon>
        <taxon>Pseudonocardia</taxon>
    </lineage>
</organism>
<keyword evidence="9" id="KW-1185">Reference proteome</keyword>
<evidence type="ECO:0000313" key="9">
    <source>
        <dbReference type="Proteomes" id="UP000820669"/>
    </source>
</evidence>
<protein>
    <recommendedName>
        <fullName evidence="5">Nitrile hydratase subunit beta</fullName>
        <shortName evidence="5">NHase</shortName>
        <ecNumber evidence="5">4.2.1.84</ecNumber>
    </recommendedName>
</protein>
<dbReference type="EC" id="4.2.1.84" evidence="5"/>
<comment type="caution">
    <text evidence="8">The sequence shown here is derived from an EMBL/GenBank/DDBJ whole genome shotgun (WGS) entry which is preliminary data.</text>
</comment>
<dbReference type="PIRSF" id="PIRSF001427">
    <property type="entry name" value="NHase_beta"/>
    <property type="match status" value="1"/>
</dbReference>
<proteinExistence type="inferred from homology"/>
<dbReference type="InterPro" id="IPR049054">
    <property type="entry name" value="CN_hydtase_beta-like_N"/>
</dbReference>
<feature type="domain" description="Nitrile hydratase beta subunit-like N-terminal" evidence="7">
    <location>
        <begin position="1"/>
        <end position="104"/>
    </location>
</feature>
<dbReference type="InterPro" id="IPR042262">
    <property type="entry name" value="CN_hydtase_beta_C"/>
</dbReference>
<evidence type="ECO:0000259" key="7">
    <source>
        <dbReference type="Pfam" id="PF21006"/>
    </source>
</evidence>
<comment type="function">
    <text evidence="1 5">NHase catalyzes the hydration of various nitrile compounds to the corresponding amides.</text>
</comment>
<dbReference type="Proteomes" id="UP000820669">
    <property type="component" value="Unassembled WGS sequence"/>
</dbReference>
<evidence type="ECO:0000259" key="6">
    <source>
        <dbReference type="Pfam" id="PF02211"/>
    </source>
</evidence>
<dbReference type="GO" id="GO:0018822">
    <property type="term" value="F:nitrile hydratase activity"/>
    <property type="evidence" value="ECO:0007669"/>
    <property type="project" value="UniProtKB-EC"/>
</dbReference>
<dbReference type="Pfam" id="PF02211">
    <property type="entry name" value="NHase_beta_C"/>
    <property type="match status" value="1"/>
</dbReference>
<reference evidence="8 9" key="1">
    <citation type="submission" date="2020-04" db="EMBL/GenBank/DDBJ databases">
        <authorList>
            <person name="Klaysubun C."/>
            <person name="Duangmal K."/>
            <person name="Lipun K."/>
        </authorList>
    </citation>
    <scope>NUCLEOTIDE SEQUENCE [LARGE SCALE GENOMIC DNA]</scope>
    <source>
        <strain evidence="8 9">K10HN5</strain>
    </source>
</reference>
<evidence type="ECO:0000256" key="4">
    <source>
        <dbReference type="ARBA" id="ARBA00044877"/>
    </source>
</evidence>
<dbReference type="EMBL" id="JAAXLA010000012">
    <property type="protein sequence ID" value="NMH97455.1"/>
    <property type="molecule type" value="Genomic_DNA"/>
</dbReference>
<keyword evidence="3 5" id="KW-0456">Lyase</keyword>
<feature type="domain" description="Nitrile hydratase beta subunit" evidence="6">
    <location>
        <begin position="121"/>
        <end position="217"/>
    </location>
</feature>
<dbReference type="Gene3D" id="1.10.472.20">
    <property type="entry name" value="Nitrile hydratase, beta subunit"/>
    <property type="match status" value="1"/>
</dbReference>
<dbReference type="InterPro" id="IPR024690">
    <property type="entry name" value="CN_hydtase_beta_dom_C"/>
</dbReference>
<sequence length="224" mass="24237">MNGAQDLGGAMGFGPVEPEPEDVRFHADWEKRVLALTLAAGATGTWSIDASRYARESLHPADYLGSTYYEIWTKGLERLLVDHGLVSAEELAAGRSLGPGRPVRRVLGAADTPALLAAGTPYDRPAAAPARFAVGDPVRTRNEHPTGHTRLPRYARDKHGVIEAVRGVFVLPDTNAHGAGEHPQWLYTIRFDAHELWGRGADPTLTVSIDAWESYLEAASAAPR</sequence>